<dbReference type="InterPro" id="IPR045010">
    <property type="entry name" value="MDR_fam"/>
</dbReference>
<dbReference type="STRING" id="1189325.SAMN04488119_103105"/>
<dbReference type="PANTHER" id="PTHR43205">
    <property type="entry name" value="PROSTAGLANDIN REDUCTASE"/>
    <property type="match status" value="1"/>
</dbReference>
<dbReference type="InterPro" id="IPR013149">
    <property type="entry name" value="ADH-like_C"/>
</dbReference>
<dbReference type="CDD" id="cd05288">
    <property type="entry name" value="PGDH"/>
    <property type="match status" value="1"/>
</dbReference>
<keyword evidence="1" id="KW-0560">Oxidoreductase</keyword>
<accession>A0A1M7SH06</accession>
<protein>
    <recommendedName>
        <fullName evidence="2">Enoyl reductase (ER) domain-containing protein</fullName>
    </recommendedName>
</protein>
<gene>
    <name evidence="3" type="ORF">SAMN05216200_102404</name>
</gene>
<dbReference type="InterPro" id="IPR036291">
    <property type="entry name" value="NAD(P)-bd_dom_sf"/>
</dbReference>
<dbReference type="InterPro" id="IPR011032">
    <property type="entry name" value="GroES-like_sf"/>
</dbReference>
<dbReference type="SUPFAM" id="SSF50129">
    <property type="entry name" value="GroES-like"/>
    <property type="match status" value="2"/>
</dbReference>
<dbReference type="GO" id="GO:0016628">
    <property type="term" value="F:oxidoreductase activity, acting on the CH-CH group of donors, NAD or NADP as acceptor"/>
    <property type="evidence" value="ECO:0007669"/>
    <property type="project" value="InterPro"/>
</dbReference>
<dbReference type="AlphaFoldDB" id="A0A1M7SH06"/>
<dbReference type="RefSeq" id="WP_177174483.1">
    <property type="nucleotide sequence ID" value="NZ_FOHL01000003.1"/>
</dbReference>
<dbReference type="SUPFAM" id="SSF51735">
    <property type="entry name" value="NAD(P)-binding Rossmann-fold domains"/>
    <property type="match status" value="1"/>
</dbReference>
<feature type="domain" description="Enoyl reductase (ER)" evidence="2">
    <location>
        <begin position="22"/>
        <end position="347"/>
    </location>
</feature>
<evidence type="ECO:0000313" key="4">
    <source>
        <dbReference type="Proteomes" id="UP000184066"/>
    </source>
</evidence>
<dbReference type="PANTHER" id="PTHR43205:SF7">
    <property type="entry name" value="PROSTAGLANDIN REDUCTASE 1"/>
    <property type="match status" value="1"/>
</dbReference>
<organism evidence="3 4">
    <name type="scientific">Oceanicella actignis</name>
    <dbReference type="NCBI Taxonomy" id="1189325"/>
    <lineage>
        <taxon>Bacteria</taxon>
        <taxon>Pseudomonadati</taxon>
        <taxon>Pseudomonadota</taxon>
        <taxon>Alphaproteobacteria</taxon>
        <taxon>Rhodobacterales</taxon>
        <taxon>Paracoccaceae</taxon>
        <taxon>Oceanicella</taxon>
    </lineage>
</organism>
<dbReference type="Gene3D" id="3.90.180.10">
    <property type="entry name" value="Medium-chain alcohol dehydrogenases, catalytic domain"/>
    <property type="match status" value="1"/>
</dbReference>
<name>A0A1M7SH06_9RHOB</name>
<dbReference type="Gene3D" id="3.40.50.720">
    <property type="entry name" value="NAD(P)-binding Rossmann-like Domain"/>
    <property type="match status" value="1"/>
</dbReference>
<proteinExistence type="predicted"/>
<dbReference type="Proteomes" id="UP000184066">
    <property type="component" value="Unassembled WGS sequence"/>
</dbReference>
<dbReference type="SMART" id="SM00829">
    <property type="entry name" value="PKS_ER"/>
    <property type="match status" value="1"/>
</dbReference>
<evidence type="ECO:0000313" key="3">
    <source>
        <dbReference type="EMBL" id="SHN57776.1"/>
    </source>
</evidence>
<dbReference type="InterPro" id="IPR041694">
    <property type="entry name" value="ADH_N_2"/>
</dbReference>
<keyword evidence="4" id="KW-1185">Reference proteome</keyword>
<dbReference type="FunFam" id="3.40.50.720:FF:000121">
    <property type="entry name" value="Prostaglandin reductase 2"/>
    <property type="match status" value="1"/>
</dbReference>
<dbReference type="InterPro" id="IPR020843">
    <property type="entry name" value="ER"/>
</dbReference>
<dbReference type="Pfam" id="PF16884">
    <property type="entry name" value="ADH_N_2"/>
    <property type="match status" value="1"/>
</dbReference>
<evidence type="ECO:0000256" key="1">
    <source>
        <dbReference type="ARBA" id="ARBA00023002"/>
    </source>
</evidence>
<dbReference type="EMBL" id="FRDL01000002">
    <property type="protein sequence ID" value="SHN57776.1"/>
    <property type="molecule type" value="Genomic_DNA"/>
</dbReference>
<reference evidence="3 4" key="1">
    <citation type="submission" date="2016-12" db="EMBL/GenBank/DDBJ databases">
        <authorList>
            <person name="Song W.-J."/>
            <person name="Kurnit D.M."/>
        </authorList>
    </citation>
    <scope>NUCLEOTIDE SEQUENCE [LARGE SCALE GENOMIC DNA]</scope>
    <source>
        <strain evidence="3 4">CGMCC 1.10808</strain>
    </source>
</reference>
<evidence type="ECO:0000259" key="2">
    <source>
        <dbReference type="SMART" id="SM00829"/>
    </source>
</evidence>
<dbReference type="Pfam" id="PF00107">
    <property type="entry name" value="ADH_zinc_N"/>
    <property type="match status" value="1"/>
</dbReference>
<sequence>MTQTIPATMRRVALAARPKGAVTPDCFRIEELPMPQPGPGQFLVRVIWLSLDPYMRGRMDESKSYAKGVEIGETMQGGAVGEVIASNHPGFAVGEFVVGPFGWATHALSDGEGVRKLDPARAPISTALGVLGMPGHTAWVGLNDIGQPRAGETLVVGAATGAVGQVVGQLAKARGLRAVGVAGGPDKCRYAVEELGFDACIDHRAAPDAKALRAQLAEACPDGVDIYYENVGGKTLEAVIPLMNVHGRIPVCGMISWYDLGGLGMGEVPGPDRLPRVWRTILVQRLKVQGFIIFDHNDRFAPFEEEVSAMIRDGRLKYRETIAEGLDAAPEAFIAMLKGGNLGKQLVRVSDDPTRGVKA</sequence>